<comment type="similarity">
    <text evidence="1">Belongs to the isocitrate and isopropylmalate dehydrogenases family.</text>
</comment>
<evidence type="ECO:0000313" key="4">
    <source>
        <dbReference type="EMBL" id="KTC64490.1"/>
    </source>
</evidence>
<dbReference type="PROSITE" id="PS00470">
    <property type="entry name" value="IDH_IMDH"/>
    <property type="match status" value="1"/>
</dbReference>
<dbReference type="SUPFAM" id="SSF53659">
    <property type="entry name" value="Isocitrate/Isopropylmalate dehydrogenase-like"/>
    <property type="match status" value="1"/>
</dbReference>
<reference evidence="5 7" key="2">
    <citation type="submission" date="2018-12" db="EMBL/GenBank/DDBJ databases">
        <authorList>
            <consortium name="Pathogen Informatics"/>
        </authorList>
    </citation>
    <scope>NUCLEOTIDE SEQUENCE [LARGE SCALE GENOMIC DNA]</scope>
    <source>
        <strain evidence="5 7">NCTC12735</strain>
        <plasmid evidence="7">24</plasmid>
    </source>
</reference>
<dbReference type="Gene3D" id="3.40.718.10">
    <property type="entry name" value="Isopropylmalate Dehydrogenase"/>
    <property type="match status" value="1"/>
</dbReference>
<dbReference type="EC" id="1.1.1.42" evidence="5"/>
<evidence type="ECO:0000313" key="6">
    <source>
        <dbReference type="Proteomes" id="UP000054859"/>
    </source>
</evidence>
<dbReference type="GO" id="GO:0051287">
    <property type="term" value="F:NAD binding"/>
    <property type="evidence" value="ECO:0007669"/>
    <property type="project" value="InterPro"/>
</dbReference>
<evidence type="ECO:0000256" key="2">
    <source>
        <dbReference type="ARBA" id="ARBA00023002"/>
    </source>
</evidence>
<gene>
    <name evidence="5" type="primary">icd_2</name>
    <name evidence="4" type="ORF">Lade_1784</name>
    <name evidence="5" type="ORF">NCTC12735_01500</name>
</gene>
<geneLocation type="plasmid" evidence="5 7">
    <name>24</name>
</geneLocation>
<dbReference type="GO" id="GO:0004449">
    <property type="term" value="F:isocitrate dehydrogenase (NAD+) activity"/>
    <property type="evidence" value="ECO:0007669"/>
    <property type="project" value="TreeGrafter"/>
</dbReference>
<dbReference type="Proteomes" id="UP000281170">
    <property type="component" value="Plasmid 24"/>
</dbReference>
<evidence type="ECO:0000256" key="1">
    <source>
        <dbReference type="ARBA" id="ARBA00007769"/>
    </source>
</evidence>
<name>A0A0W0R0C6_9GAMM</name>
<evidence type="ECO:0000259" key="3">
    <source>
        <dbReference type="SMART" id="SM01329"/>
    </source>
</evidence>
<dbReference type="KEGG" id="ladl:NCTC12735_01500"/>
<dbReference type="PANTHER" id="PTHR11835:SF34">
    <property type="entry name" value="ISOCITRATE DEHYDROGENASE [NAD] SUBUNIT ALPHA, MITOCHONDRIAL"/>
    <property type="match status" value="1"/>
</dbReference>
<proteinExistence type="inferred from homology"/>
<evidence type="ECO:0000313" key="7">
    <source>
        <dbReference type="Proteomes" id="UP000281170"/>
    </source>
</evidence>
<dbReference type="Proteomes" id="UP000054859">
    <property type="component" value="Unassembled WGS sequence"/>
</dbReference>
<dbReference type="GO" id="GO:0000287">
    <property type="term" value="F:magnesium ion binding"/>
    <property type="evidence" value="ECO:0007669"/>
    <property type="project" value="InterPro"/>
</dbReference>
<dbReference type="SMART" id="SM01329">
    <property type="entry name" value="Iso_dh"/>
    <property type="match status" value="1"/>
</dbReference>
<accession>A0A0W0R0C6</accession>
<evidence type="ECO:0000313" key="5">
    <source>
        <dbReference type="EMBL" id="VEH85858.1"/>
    </source>
</evidence>
<keyword evidence="6" id="KW-1185">Reference proteome</keyword>
<dbReference type="AlphaFoldDB" id="A0A0W0R0C6"/>
<sequence length="366" mass="40809">MKKQLKIAVLPGDGIGAEVTYACLDIFKILNIPVELSIGEIGWTCWQNEATPIPQRTWDLIYDSDVTLLGAVTSKPKREAEKEVAVEKRKNPPEYISPIIQLRQGLDLYANVRPCFNIKDQNNSFNLCIIRENTEGLYAGFDYSSLPREMTPLLSSKKKWKNISPEDISCSLRLQTRSGLQRIFKFAFHYADTYNLGQVTYADKPNVLRNSSAFAREIFEKVAEDYPHIKSDILNVDAVALWLVRCPEKFGVIVAENMFGDILSDVGAAVMGGLGFAPSANIGEKGVYYEPVHGSAPKIPINQANPCAMFLTIALLLEHQGFKKQGARLREAVKKIVSENQFITYDVGGKSSTEEMAKAILNECAY</sequence>
<reference evidence="4 6" key="1">
    <citation type="submission" date="2015-11" db="EMBL/GenBank/DDBJ databases">
        <title>Identification of large and diverse effector repertoires of 38 Legionella species.</title>
        <authorList>
            <person name="Burstein D."/>
            <person name="Amaro F."/>
            <person name="Zusman T."/>
            <person name="Lifshitz Z."/>
            <person name="Cohen O."/>
            <person name="Gilbert J.A."/>
            <person name="Pupko T."/>
            <person name="Shuman H.A."/>
            <person name="Segal G."/>
        </authorList>
    </citation>
    <scope>NUCLEOTIDE SEQUENCE [LARGE SCALE GENOMIC DNA]</scope>
    <source>
        <strain evidence="4 6">1762-AUS-E</strain>
    </source>
</reference>
<organism evidence="4 6">
    <name type="scientific">Legionella adelaidensis</name>
    <dbReference type="NCBI Taxonomy" id="45056"/>
    <lineage>
        <taxon>Bacteria</taxon>
        <taxon>Pseudomonadati</taxon>
        <taxon>Pseudomonadota</taxon>
        <taxon>Gammaproteobacteria</taxon>
        <taxon>Legionellales</taxon>
        <taxon>Legionellaceae</taxon>
        <taxon>Legionella</taxon>
    </lineage>
</organism>
<dbReference type="PATRIC" id="fig|45056.6.peg.1842"/>
<dbReference type="GO" id="GO:0004450">
    <property type="term" value="F:isocitrate dehydrogenase (NADP+) activity"/>
    <property type="evidence" value="ECO:0007669"/>
    <property type="project" value="UniProtKB-EC"/>
</dbReference>
<dbReference type="GO" id="GO:0006102">
    <property type="term" value="P:isocitrate metabolic process"/>
    <property type="evidence" value="ECO:0007669"/>
    <property type="project" value="TreeGrafter"/>
</dbReference>
<dbReference type="EMBL" id="LR134433">
    <property type="protein sequence ID" value="VEH85858.1"/>
    <property type="molecule type" value="Genomic_DNA"/>
</dbReference>
<dbReference type="InterPro" id="IPR024084">
    <property type="entry name" value="IsoPropMal-DH-like_dom"/>
</dbReference>
<dbReference type="EMBL" id="LNKA01000019">
    <property type="protein sequence ID" value="KTC64490.1"/>
    <property type="molecule type" value="Genomic_DNA"/>
</dbReference>
<dbReference type="STRING" id="45056.Lade_1784"/>
<dbReference type="InterPro" id="IPR019818">
    <property type="entry name" value="IsoCit/isopropylmalate_DH_CS"/>
</dbReference>
<dbReference type="PANTHER" id="PTHR11835">
    <property type="entry name" value="DECARBOXYLATING DEHYDROGENASES-ISOCITRATE, ISOPROPYLMALATE, TARTRATE"/>
    <property type="match status" value="1"/>
</dbReference>
<feature type="domain" description="Isopropylmalate dehydrogenase-like" evidence="3">
    <location>
        <begin position="6"/>
        <end position="360"/>
    </location>
</feature>
<keyword evidence="5" id="KW-0614">Plasmid</keyword>
<keyword evidence="2 5" id="KW-0560">Oxidoreductase</keyword>
<dbReference type="Pfam" id="PF00180">
    <property type="entry name" value="Iso_dh"/>
    <property type="match status" value="1"/>
</dbReference>
<dbReference type="GO" id="GO:0006099">
    <property type="term" value="P:tricarboxylic acid cycle"/>
    <property type="evidence" value="ECO:0007669"/>
    <property type="project" value="TreeGrafter"/>
</dbReference>
<protein>
    <submittedName>
        <fullName evidence="5">DlpA protein</fullName>
        <ecNumber evidence="5">1.1.1.42</ecNumber>
    </submittedName>
</protein>
<dbReference type="RefSeq" id="WP_065310975.1">
    <property type="nucleotide sequence ID" value="NZ_CAAAHS010000006.1"/>
</dbReference>